<comment type="caution">
    <text evidence="2">The sequence shown here is derived from an EMBL/GenBank/DDBJ whole genome shotgun (WGS) entry which is preliminary data.</text>
</comment>
<dbReference type="AlphaFoldDB" id="A0A5B7IBA0"/>
<name>A0A5B7IBA0_PORTR</name>
<dbReference type="Proteomes" id="UP000324222">
    <property type="component" value="Unassembled WGS sequence"/>
</dbReference>
<reference evidence="2 3" key="1">
    <citation type="submission" date="2019-05" db="EMBL/GenBank/DDBJ databases">
        <title>Another draft genome of Portunus trituberculatus and its Hox gene families provides insights of decapod evolution.</title>
        <authorList>
            <person name="Jeong J.-H."/>
            <person name="Song I."/>
            <person name="Kim S."/>
            <person name="Choi T."/>
            <person name="Kim D."/>
            <person name="Ryu S."/>
            <person name="Kim W."/>
        </authorList>
    </citation>
    <scope>NUCLEOTIDE SEQUENCE [LARGE SCALE GENOMIC DNA]</scope>
    <source>
        <tissue evidence="2">Muscle</tissue>
    </source>
</reference>
<proteinExistence type="predicted"/>
<dbReference type="EMBL" id="VSRR010057852">
    <property type="protein sequence ID" value="MPC81740.1"/>
    <property type="molecule type" value="Genomic_DNA"/>
</dbReference>
<evidence type="ECO:0000313" key="3">
    <source>
        <dbReference type="Proteomes" id="UP000324222"/>
    </source>
</evidence>
<organism evidence="2 3">
    <name type="scientific">Portunus trituberculatus</name>
    <name type="common">Swimming crab</name>
    <name type="synonym">Neptunus trituberculatus</name>
    <dbReference type="NCBI Taxonomy" id="210409"/>
    <lineage>
        <taxon>Eukaryota</taxon>
        <taxon>Metazoa</taxon>
        <taxon>Ecdysozoa</taxon>
        <taxon>Arthropoda</taxon>
        <taxon>Crustacea</taxon>
        <taxon>Multicrustacea</taxon>
        <taxon>Malacostraca</taxon>
        <taxon>Eumalacostraca</taxon>
        <taxon>Eucarida</taxon>
        <taxon>Decapoda</taxon>
        <taxon>Pleocyemata</taxon>
        <taxon>Brachyura</taxon>
        <taxon>Eubrachyura</taxon>
        <taxon>Portunoidea</taxon>
        <taxon>Portunidae</taxon>
        <taxon>Portuninae</taxon>
        <taxon>Portunus</taxon>
    </lineage>
</organism>
<protein>
    <submittedName>
        <fullName evidence="2">Uncharacterized protein</fullName>
    </submittedName>
</protein>
<keyword evidence="3" id="KW-1185">Reference proteome</keyword>
<feature type="compositionally biased region" description="Basic and acidic residues" evidence="1">
    <location>
        <begin position="42"/>
        <end position="55"/>
    </location>
</feature>
<feature type="region of interest" description="Disordered" evidence="1">
    <location>
        <begin position="42"/>
        <end position="76"/>
    </location>
</feature>
<evidence type="ECO:0000313" key="2">
    <source>
        <dbReference type="EMBL" id="MPC81740.1"/>
    </source>
</evidence>
<gene>
    <name evidence="2" type="ORF">E2C01_076372</name>
</gene>
<evidence type="ECO:0000256" key="1">
    <source>
        <dbReference type="SAM" id="MobiDB-lite"/>
    </source>
</evidence>
<accession>A0A5B7IBA0</accession>
<sequence length="76" mass="8585">MHRARHQHAGLSSNTPKINLSIVPFTDVCQFVAEMSLSFAETHDEEAGRAEWERRAGRRRQRGGMAACEEEIRSSS</sequence>